<dbReference type="EMBL" id="JAIWYP010000008">
    <property type="protein sequence ID" value="KAH3787760.1"/>
    <property type="molecule type" value="Genomic_DNA"/>
</dbReference>
<keyword evidence="2" id="KW-1185">Reference proteome</keyword>
<dbReference type="Proteomes" id="UP000828390">
    <property type="component" value="Unassembled WGS sequence"/>
</dbReference>
<comment type="caution">
    <text evidence="1">The sequence shown here is derived from an EMBL/GenBank/DDBJ whole genome shotgun (WGS) entry which is preliminary data.</text>
</comment>
<gene>
    <name evidence="1" type="ORF">DPMN_165889</name>
</gene>
<reference evidence="1" key="2">
    <citation type="submission" date="2020-11" db="EMBL/GenBank/DDBJ databases">
        <authorList>
            <person name="McCartney M.A."/>
            <person name="Auch B."/>
            <person name="Kono T."/>
            <person name="Mallez S."/>
            <person name="Becker A."/>
            <person name="Gohl D.M."/>
            <person name="Silverstein K.A.T."/>
            <person name="Koren S."/>
            <person name="Bechman K.B."/>
            <person name="Herman A."/>
            <person name="Abrahante J.E."/>
            <person name="Garbe J."/>
        </authorList>
    </citation>
    <scope>NUCLEOTIDE SEQUENCE</scope>
    <source>
        <strain evidence="1">Duluth1</strain>
        <tissue evidence="1">Whole animal</tissue>
    </source>
</reference>
<sequence length="117" mass="14236">MKIPKIRWPYNITHDDFLRRTNQQPDKEDTLQRCWRWIFNIRCKHASKTSKRQFLTWNPKGRGRPRNNLCPGAKTYADGKTWRLAQNQDALRKLIGDHRRRRDEMNISIAKIFNQFR</sequence>
<evidence type="ECO:0000313" key="2">
    <source>
        <dbReference type="Proteomes" id="UP000828390"/>
    </source>
</evidence>
<dbReference type="AlphaFoldDB" id="A0A9D4IV12"/>
<accession>A0A9D4IV12</accession>
<reference evidence="1" key="1">
    <citation type="journal article" date="2019" name="bioRxiv">
        <title>The Genome of the Zebra Mussel, Dreissena polymorpha: A Resource for Invasive Species Research.</title>
        <authorList>
            <person name="McCartney M.A."/>
            <person name="Auch B."/>
            <person name="Kono T."/>
            <person name="Mallez S."/>
            <person name="Zhang Y."/>
            <person name="Obille A."/>
            <person name="Becker A."/>
            <person name="Abrahante J.E."/>
            <person name="Garbe J."/>
            <person name="Badalamenti J.P."/>
            <person name="Herman A."/>
            <person name="Mangelson H."/>
            <person name="Liachko I."/>
            <person name="Sullivan S."/>
            <person name="Sone E.D."/>
            <person name="Koren S."/>
            <person name="Silverstein K.A.T."/>
            <person name="Beckman K.B."/>
            <person name="Gohl D.M."/>
        </authorList>
    </citation>
    <scope>NUCLEOTIDE SEQUENCE</scope>
    <source>
        <strain evidence="1">Duluth1</strain>
        <tissue evidence="1">Whole animal</tissue>
    </source>
</reference>
<protein>
    <submittedName>
        <fullName evidence="1">Uncharacterized protein</fullName>
    </submittedName>
</protein>
<name>A0A9D4IV12_DREPO</name>
<proteinExistence type="predicted"/>
<evidence type="ECO:0000313" key="1">
    <source>
        <dbReference type="EMBL" id="KAH3787760.1"/>
    </source>
</evidence>
<organism evidence="1 2">
    <name type="scientific">Dreissena polymorpha</name>
    <name type="common">Zebra mussel</name>
    <name type="synonym">Mytilus polymorpha</name>
    <dbReference type="NCBI Taxonomy" id="45954"/>
    <lineage>
        <taxon>Eukaryota</taxon>
        <taxon>Metazoa</taxon>
        <taxon>Spiralia</taxon>
        <taxon>Lophotrochozoa</taxon>
        <taxon>Mollusca</taxon>
        <taxon>Bivalvia</taxon>
        <taxon>Autobranchia</taxon>
        <taxon>Heteroconchia</taxon>
        <taxon>Euheterodonta</taxon>
        <taxon>Imparidentia</taxon>
        <taxon>Neoheterodontei</taxon>
        <taxon>Myida</taxon>
        <taxon>Dreissenoidea</taxon>
        <taxon>Dreissenidae</taxon>
        <taxon>Dreissena</taxon>
    </lineage>
</organism>